<protein>
    <submittedName>
        <fullName evidence="1">Uncharacterized protein</fullName>
    </submittedName>
</protein>
<dbReference type="AlphaFoldDB" id="A0A0F9RAZ6"/>
<dbReference type="EMBL" id="LAZR01003070">
    <property type="protein sequence ID" value="KKN22346.1"/>
    <property type="molecule type" value="Genomic_DNA"/>
</dbReference>
<reference evidence="1" key="1">
    <citation type="journal article" date="2015" name="Nature">
        <title>Complex archaea that bridge the gap between prokaryotes and eukaryotes.</title>
        <authorList>
            <person name="Spang A."/>
            <person name="Saw J.H."/>
            <person name="Jorgensen S.L."/>
            <person name="Zaremba-Niedzwiedzka K."/>
            <person name="Martijn J."/>
            <person name="Lind A.E."/>
            <person name="van Eijk R."/>
            <person name="Schleper C."/>
            <person name="Guy L."/>
            <person name="Ettema T.J."/>
        </authorList>
    </citation>
    <scope>NUCLEOTIDE SEQUENCE</scope>
</reference>
<sequence length="60" mass="7193">MAKKEKIPKGSMRLPILVFELGDLYKLVEECQRKKEYALAFALQRIHDRILEKRKNLTYK</sequence>
<comment type="caution">
    <text evidence="1">The sequence shown here is derived from an EMBL/GenBank/DDBJ whole genome shotgun (WGS) entry which is preliminary data.</text>
</comment>
<organism evidence="1">
    <name type="scientific">marine sediment metagenome</name>
    <dbReference type="NCBI Taxonomy" id="412755"/>
    <lineage>
        <taxon>unclassified sequences</taxon>
        <taxon>metagenomes</taxon>
        <taxon>ecological metagenomes</taxon>
    </lineage>
</organism>
<proteinExistence type="predicted"/>
<gene>
    <name evidence="1" type="ORF">LCGC14_0916120</name>
</gene>
<evidence type="ECO:0000313" key="1">
    <source>
        <dbReference type="EMBL" id="KKN22346.1"/>
    </source>
</evidence>
<name>A0A0F9RAZ6_9ZZZZ</name>
<accession>A0A0F9RAZ6</accession>